<sequence>MTSTTAPASDAVRADRPVDLLGTSSLLTTIELGDSVDFYLATVARGAGNR</sequence>
<accession>A0A1X7NXN0</accession>
<dbReference type="Proteomes" id="UP000193711">
    <property type="component" value="Unassembled WGS sequence"/>
</dbReference>
<evidence type="ECO:0000313" key="1">
    <source>
        <dbReference type="EMBL" id="SMH43041.1"/>
    </source>
</evidence>
<dbReference type="RefSeq" id="WP_165759596.1">
    <property type="nucleotide sequence ID" value="NZ_FXBM01000002.1"/>
</dbReference>
<evidence type="ECO:0000313" key="2">
    <source>
        <dbReference type="Proteomes" id="UP000193711"/>
    </source>
</evidence>
<reference evidence="2" key="1">
    <citation type="submission" date="2017-04" db="EMBL/GenBank/DDBJ databases">
        <authorList>
            <person name="Varghese N."/>
            <person name="Submissions S."/>
        </authorList>
    </citation>
    <scope>NUCLEOTIDE SEQUENCE [LARGE SCALE GENOMIC DNA]</scope>
    <source>
        <strain evidence="2">VKM Ac-2121</strain>
    </source>
</reference>
<gene>
    <name evidence="1" type="ORF">SAMN06295885_2135</name>
</gene>
<dbReference type="EMBL" id="FXBM01000002">
    <property type="protein sequence ID" value="SMH43041.1"/>
    <property type="molecule type" value="Genomic_DNA"/>
</dbReference>
<organism evidence="1 2">
    <name type="scientific">Rathayibacter oskolensis</name>
    <dbReference type="NCBI Taxonomy" id="1891671"/>
    <lineage>
        <taxon>Bacteria</taxon>
        <taxon>Bacillati</taxon>
        <taxon>Actinomycetota</taxon>
        <taxon>Actinomycetes</taxon>
        <taxon>Micrococcales</taxon>
        <taxon>Microbacteriaceae</taxon>
        <taxon>Rathayibacter</taxon>
    </lineage>
</organism>
<dbReference type="AlphaFoldDB" id="A0A1X7NXN0"/>
<keyword evidence="2" id="KW-1185">Reference proteome</keyword>
<proteinExistence type="predicted"/>
<name>A0A1X7NXN0_9MICO</name>
<protein>
    <submittedName>
        <fullName evidence="1">Uncharacterized protein</fullName>
    </submittedName>
</protein>